<dbReference type="Gene3D" id="3.40.50.720">
    <property type="entry name" value="NAD(P)-binding Rossmann-like Domain"/>
    <property type="match status" value="2"/>
</dbReference>
<dbReference type="Proteomes" id="UP001182556">
    <property type="component" value="Unassembled WGS sequence"/>
</dbReference>
<dbReference type="SUPFAM" id="SSF52283">
    <property type="entry name" value="Formate/glycerate dehydrogenase catalytic domain-like"/>
    <property type="match status" value="1"/>
</dbReference>
<reference evidence="5" key="1">
    <citation type="submission" date="2023-02" db="EMBL/GenBank/DDBJ databases">
        <title>Identification and recombinant expression of a fungal hydrolase from Papiliotrema laurentii that hydrolyzes apple cutin and clears colloidal polyester polyurethane.</title>
        <authorList>
            <consortium name="DOE Joint Genome Institute"/>
            <person name="Roman V.A."/>
            <person name="Bojanowski C."/>
            <person name="Crable B.R."/>
            <person name="Wagner D.N."/>
            <person name="Hung C.S."/>
            <person name="Nadeau L.J."/>
            <person name="Schratz L."/>
            <person name="Haridas S."/>
            <person name="Pangilinan J."/>
            <person name="Lipzen A."/>
            <person name="Na H."/>
            <person name="Yan M."/>
            <person name="Ng V."/>
            <person name="Grigoriev I.V."/>
            <person name="Spatafora J.W."/>
            <person name="Barlow D."/>
            <person name="Biffinger J."/>
            <person name="Kelley-Loughnane N."/>
            <person name="Varaljay V.A."/>
            <person name="Crookes-Goodson W.J."/>
        </authorList>
    </citation>
    <scope>NUCLEOTIDE SEQUENCE</scope>
    <source>
        <strain evidence="5">5307AH</strain>
    </source>
</reference>
<dbReference type="GO" id="GO:0051287">
    <property type="term" value="F:NAD binding"/>
    <property type="evidence" value="ECO:0007669"/>
    <property type="project" value="InterPro"/>
</dbReference>
<dbReference type="PANTHER" id="PTHR10996">
    <property type="entry name" value="2-HYDROXYACID DEHYDROGENASE-RELATED"/>
    <property type="match status" value="1"/>
</dbReference>
<proteinExistence type="inferred from homology"/>
<dbReference type="SUPFAM" id="SSF51735">
    <property type="entry name" value="NAD(P)-binding Rossmann-fold domains"/>
    <property type="match status" value="1"/>
</dbReference>
<sequence>MPTIEWVRLEPVHIGDPVSTSTLLVAFFIECLFHLSLVMTSQEHSDGAKPRVLLLGRNHADQSVMDELERVADVYILPPVEQPAVSAAIGKMVAQHGPFLAVVILYELIYFPWVFCEEQMGALAPETKLYVLPAAGYDDADVEWIWSTGATFANCPTEVGERTADGTLLLLLATTRGLTTHFLSTREGRWRDHSIKSLNWRTKTLGIIGLGSIGIKVAQMARGLGFRVIYSNRRRSTVTDEFEFVTRQELYAQADVVVLMTPLNDETRHMIDKDAITQMRDGVVIVNTSRGPVINEQDLVDALESGKVLRAGLDVFEKEPEIHPGLKASRNVVITPHVAARTDDLLVTCTNESLYNVIEFIKTGSPLTPVLPH</sequence>
<evidence type="ECO:0000313" key="5">
    <source>
        <dbReference type="EMBL" id="KAK1921470.1"/>
    </source>
</evidence>
<dbReference type="InterPro" id="IPR029753">
    <property type="entry name" value="D-isomer_DH_CS"/>
</dbReference>
<name>A0AAD9CTZ6_PAPLA</name>
<dbReference type="InterPro" id="IPR006140">
    <property type="entry name" value="D-isomer_DH_NAD-bd"/>
</dbReference>
<protein>
    <submittedName>
        <fullName evidence="5">D-isomer specific 2-hydroxyacid dehydrogenase</fullName>
    </submittedName>
</protein>
<comment type="similarity">
    <text evidence="1">Belongs to the D-isomer specific 2-hydroxyacid dehydrogenase family.</text>
</comment>
<organism evidence="5 6">
    <name type="scientific">Papiliotrema laurentii</name>
    <name type="common">Cryptococcus laurentii</name>
    <dbReference type="NCBI Taxonomy" id="5418"/>
    <lineage>
        <taxon>Eukaryota</taxon>
        <taxon>Fungi</taxon>
        <taxon>Dikarya</taxon>
        <taxon>Basidiomycota</taxon>
        <taxon>Agaricomycotina</taxon>
        <taxon>Tremellomycetes</taxon>
        <taxon>Tremellales</taxon>
        <taxon>Rhynchogastremaceae</taxon>
        <taxon>Papiliotrema</taxon>
    </lineage>
</organism>
<dbReference type="Pfam" id="PF02826">
    <property type="entry name" value="2-Hacid_dh_C"/>
    <property type="match status" value="1"/>
</dbReference>
<keyword evidence="6" id="KW-1185">Reference proteome</keyword>
<feature type="domain" description="D-isomer specific 2-hydroxyacid dehydrogenase NAD-binding" evidence="4">
    <location>
        <begin position="169"/>
        <end position="339"/>
    </location>
</feature>
<dbReference type="GO" id="GO:0005829">
    <property type="term" value="C:cytosol"/>
    <property type="evidence" value="ECO:0007669"/>
    <property type="project" value="TreeGrafter"/>
</dbReference>
<dbReference type="PROSITE" id="PS00671">
    <property type="entry name" value="D_2_HYDROXYACID_DH_3"/>
    <property type="match status" value="1"/>
</dbReference>
<evidence type="ECO:0000259" key="4">
    <source>
        <dbReference type="Pfam" id="PF02826"/>
    </source>
</evidence>
<dbReference type="FunFam" id="3.40.50.720:FF:000203">
    <property type="entry name" value="D-3-phosphoglycerate dehydrogenase (SerA)"/>
    <property type="match status" value="1"/>
</dbReference>
<keyword evidence="3" id="KW-0520">NAD</keyword>
<dbReference type="GO" id="GO:0016618">
    <property type="term" value="F:hydroxypyruvate reductase [NAD(P)H] activity"/>
    <property type="evidence" value="ECO:0007669"/>
    <property type="project" value="TreeGrafter"/>
</dbReference>
<dbReference type="InterPro" id="IPR050223">
    <property type="entry name" value="D-isomer_2-hydroxyacid_DH"/>
</dbReference>
<dbReference type="EMBL" id="JAODAN010000011">
    <property type="protein sequence ID" value="KAK1921470.1"/>
    <property type="molecule type" value="Genomic_DNA"/>
</dbReference>
<accession>A0AAD9CTZ6</accession>
<dbReference type="InterPro" id="IPR036291">
    <property type="entry name" value="NAD(P)-bd_dom_sf"/>
</dbReference>
<dbReference type="AlphaFoldDB" id="A0AAD9CTZ6"/>
<keyword evidence="2" id="KW-0560">Oxidoreductase</keyword>
<evidence type="ECO:0000256" key="1">
    <source>
        <dbReference type="ARBA" id="ARBA00005854"/>
    </source>
</evidence>
<dbReference type="GO" id="GO:0030267">
    <property type="term" value="F:glyoxylate reductase (NADPH) activity"/>
    <property type="evidence" value="ECO:0007669"/>
    <property type="project" value="TreeGrafter"/>
</dbReference>
<evidence type="ECO:0000256" key="3">
    <source>
        <dbReference type="ARBA" id="ARBA00023027"/>
    </source>
</evidence>
<evidence type="ECO:0000256" key="2">
    <source>
        <dbReference type="ARBA" id="ARBA00023002"/>
    </source>
</evidence>
<comment type="caution">
    <text evidence="5">The sequence shown here is derived from an EMBL/GenBank/DDBJ whole genome shotgun (WGS) entry which is preliminary data.</text>
</comment>
<dbReference type="PANTHER" id="PTHR10996:SF129">
    <property type="entry name" value="2-HYDROXYACID DEHYDROGENASE C1773.17C-RELATED"/>
    <property type="match status" value="1"/>
</dbReference>
<gene>
    <name evidence="5" type="ORF">DB88DRAFT_500838</name>
</gene>
<evidence type="ECO:0000313" key="6">
    <source>
        <dbReference type="Proteomes" id="UP001182556"/>
    </source>
</evidence>